<dbReference type="EMBL" id="CAJNOR010003339">
    <property type="protein sequence ID" value="CAF1403849.1"/>
    <property type="molecule type" value="Genomic_DNA"/>
</dbReference>
<proteinExistence type="predicted"/>
<gene>
    <name evidence="2" type="ORF">XAT740_LOCUS34300</name>
</gene>
<feature type="region of interest" description="Disordered" evidence="1">
    <location>
        <begin position="53"/>
        <end position="77"/>
    </location>
</feature>
<dbReference type="AlphaFoldDB" id="A0A815L3L4"/>
<accession>A0A815L3L4</accession>
<comment type="caution">
    <text evidence="2">The sequence shown here is derived from an EMBL/GenBank/DDBJ whole genome shotgun (WGS) entry which is preliminary data.</text>
</comment>
<evidence type="ECO:0000313" key="2">
    <source>
        <dbReference type="EMBL" id="CAF1403849.1"/>
    </source>
</evidence>
<protein>
    <submittedName>
        <fullName evidence="2">Uncharacterized protein</fullName>
    </submittedName>
</protein>
<name>A0A815L3L4_ADIRI</name>
<feature type="compositionally biased region" description="Pro residues" evidence="1">
    <location>
        <begin position="57"/>
        <end position="66"/>
    </location>
</feature>
<feature type="non-terminal residue" evidence="2">
    <location>
        <position position="158"/>
    </location>
</feature>
<dbReference type="Proteomes" id="UP000663828">
    <property type="component" value="Unassembled WGS sequence"/>
</dbReference>
<reference evidence="2" key="1">
    <citation type="submission" date="2021-02" db="EMBL/GenBank/DDBJ databases">
        <authorList>
            <person name="Nowell W R."/>
        </authorList>
    </citation>
    <scope>NUCLEOTIDE SEQUENCE</scope>
</reference>
<keyword evidence="3" id="KW-1185">Reference proteome</keyword>
<sequence length="158" mass="17162">MLGIPQASSIAESSAWPRFPGAPAFNPSLTEPLTDLPAVNNPNLPPSAIPTISSIAPPVPQPPSIPFPSIQQTNGQLGSVISTDSGAIQTGPLFNQMPMPFAPNPTQIMQNEFNNKRLTQLEEENAKRRTAAMNIQQMGQQVLQSQMDIQEQVLQYQF</sequence>
<evidence type="ECO:0000313" key="3">
    <source>
        <dbReference type="Proteomes" id="UP000663828"/>
    </source>
</evidence>
<organism evidence="2 3">
    <name type="scientific">Adineta ricciae</name>
    <name type="common">Rotifer</name>
    <dbReference type="NCBI Taxonomy" id="249248"/>
    <lineage>
        <taxon>Eukaryota</taxon>
        <taxon>Metazoa</taxon>
        <taxon>Spiralia</taxon>
        <taxon>Gnathifera</taxon>
        <taxon>Rotifera</taxon>
        <taxon>Eurotatoria</taxon>
        <taxon>Bdelloidea</taxon>
        <taxon>Adinetida</taxon>
        <taxon>Adinetidae</taxon>
        <taxon>Adineta</taxon>
    </lineage>
</organism>
<evidence type="ECO:0000256" key="1">
    <source>
        <dbReference type="SAM" id="MobiDB-lite"/>
    </source>
</evidence>